<dbReference type="EMBL" id="KZ155826">
    <property type="protein sequence ID" value="OUS43961.1"/>
    <property type="molecule type" value="Genomic_DNA"/>
</dbReference>
<dbReference type="eggNOG" id="KOG1315">
    <property type="taxonomic scope" value="Eukaryota"/>
</dbReference>
<dbReference type="AlphaFoldDB" id="A0A1Y5I3C7"/>
<evidence type="ECO:0000256" key="8">
    <source>
        <dbReference type="RuleBase" id="RU079119"/>
    </source>
</evidence>
<evidence type="ECO:0000256" key="6">
    <source>
        <dbReference type="ARBA" id="ARBA00023136"/>
    </source>
</evidence>
<feature type="domain" description="Palmitoyltransferase DHHC" evidence="9">
    <location>
        <begin position="104"/>
        <end position="231"/>
    </location>
</feature>
<dbReference type="Pfam" id="PF01529">
    <property type="entry name" value="DHHC"/>
    <property type="match status" value="1"/>
</dbReference>
<protein>
    <recommendedName>
        <fullName evidence="8">S-acyltransferase</fullName>
        <ecNumber evidence="8">2.3.1.225</ecNumber>
    </recommendedName>
    <alternativeName>
        <fullName evidence="8">Palmitoyltransferase</fullName>
    </alternativeName>
</protein>
<accession>A0A1Y5I3C7</accession>
<dbReference type="InterPro" id="IPR001594">
    <property type="entry name" value="Palmitoyltrfase_DHHC"/>
</dbReference>
<dbReference type="EC" id="2.3.1.225" evidence="8"/>
<evidence type="ECO:0000256" key="1">
    <source>
        <dbReference type="ARBA" id="ARBA00004141"/>
    </source>
</evidence>
<proteinExistence type="inferred from homology"/>
<dbReference type="InterPro" id="IPR039859">
    <property type="entry name" value="PFA4/ZDH16/20/ERF2-like"/>
</dbReference>
<reference evidence="10" key="1">
    <citation type="submission" date="2017-04" db="EMBL/GenBank/DDBJ databases">
        <title>Population genomics of picophytoplankton unveils novel chromosome hypervariability.</title>
        <authorList>
            <consortium name="DOE Joint Genome Institute"/>
            <person name="Blanc-Mathieu R."/>
            <person name="Krasovec M."/>
            <person name="Hebrard M."/>
            <person name="Yau S."/>
            <person name="Desgranges E."/>
            <person name="Martin J."/>
            <person name="Schackwitz W."/>
            <person name="Kuo A."/>
            <person name="Salin G."/>
            <person name="Donnadieu C."/>
            <person name="Desdevises Y."/>
            <person name="Sanchez-Ferandin S."/>
            <person name="Moreau H."/>
            <person name="Rivals E."/>
            <person name="Grigoriev I.V."/>
            <person name="Grimsley N."/>
            <person name="Eyre-Walker A."/>
            <person name="Piganeau G."/>
        </authorList>
    </citation>
    <scope>NUCLEOTIDE SEQUENCE [LARGE SCALE GENOMIC DNA]</scope>
    <source>
        <strain evidence="10">RCC 1115</strain>
    </source>
</reference>
<dbReference type="Proteomes" id="UP000195557">
    <property type="component" value="Unassembled WGS sequence"/>
</dbReference>
<keyword evidence="7 8" id="KW-0012">Acyltransferase</keyword>
<feature type="transmembrane region" description="Helical" evidence="8">
    <location>
        <begin position="193"/>
        <end position="215"/>
    </location>
</feature>
<dbReference type="PANTHER" id="PTHR12246">
    <property type="entry name" value="PALMITOYLTRANSFERASE ZDHHC16"/>
    <property type="match status" value="1"/>
</dbReference>
<keyword evidence="5 8" id="KW-1133">Transmembrane helix</keyword>
<comment type="similarity">
    <text evidence="2 8">Belongs to the DHHC palmitoyltransferase family.</text>
</comment>
<feature type="transmembrane region" description="Helical" evidence="8">
    <location>
        <begin position="20"/>
        <end position="37"/>
    </location>
</feature>
<dbReference type="GO" id="GO:0016020">
    <property type="term" value="C:membrane"/>
    <property type="evidence" value="ECO:0007669"/>
    <property type="project" value="UniProtKB-SubCell"/>
</dbReference>
<dbReference type="PROSITE" id="PS50216">
    <property type="entry name" value="DHHC"/>
    <property type="match status" value="1"/>
</dbReference>
<evidence type="ECO:0000256" key="2">
    <source>
        <dbReference type="ARBA" id="ARBA00008574"/>
    </source>
</evidence>
<comment type="subcellular location">
    <subcellularLocation>
        <location evidence="1">Membrane</location>
        <topology evidence="1">Multi-pass membrane protein</topology>
    </subcellularLocation>
</comment>
<comment type="catalytic activity">
    <reaction evidence="8">
        <text>L-cysteinyl-[protein] + hexadecanoyl-CoA = S-hexadecanoyl-L-cysteinyl-[protein] + CoA</text>
        <dbReference type="Rhea" id="RHEA:36683"/>
        <dbReference type="Rhea" id="RHEA-COMP:10131"/>
        <dbReference type="Rhea" id="RHEA-COMP:11032"/>
        <dbReference type="ChEBI" id="CHEBI:29950"/>
        <dbReference type="ChEBI" id="CHEBI:57287"/>
        <dbReference type="ChEBI" id="CHEBI:57379"/>
        <dbReference type="ChEBI" id="CHEBI:74151"/>
        <dbReference type="EC" id="2.3.1.225"/>
    </reaction>
</comment>
<feature type="transmembrane region" description="Helical" evidence="8">
    <location>
        <begin position="151"/>
        <end position="173"/>
    </location>
</feature>
<evidence type="ECO:0000313" key="10">
    <source>
        <dbReference type="EMBL" id="OUS43961.1"/>
    </source>
</evidence>
<gene>
    <name evidence="10" type="ORF">BE221DRAFT_194087</name>
</gene>
<dbReference type="GO" id="GO:0019706">
    <property type="term" value="F:protein-cysteine S-palmitoyltransferase activity"/>
    <property type="evidence" value="ECO:0007669"/>
    <property type="project" value="UniProtKB-EC"/>
</dbReference>
<evidence type="ECO:0000256" key="5">
    <source>
        <dbReference type="ARBA" id="ARBA00022989"/>
    </source>
</evidence>
<keyword evidence="4 8" id="KW-0812">Transmembrane</keyword>
<evidence type="ECO:0000259" key="9">
    <source>
        <dbReference type="Pfam" id="PF01529"/>
    </source>
</evidence>
<evidence type="ECO:0000256" key="4">
    <source>
        <dbReference type="ARBA" id="ARBA00022692"/>
    </source>
</evidence>
<name>A0A1Y5I3C7_OSTTA</name>
<feature type="transmembrane region" description="Helical" evidence="8">
    <location>
        <begin position="57"/>
        <end position="75"/>
    </location>
</feature>
<organism evidence="10">
    <name type="scientific">Ostreococcus tauri</name>
    <name type="common">Marine green alga</name>
    <dbReference type="NCBI Taxonomy" id="70448"/>
    <lineage>
        <taxon>Eukaryota</taxon>
        <taxon>Viridiplantae</taxon>
        <taxon>Chlorophyta</taxon>
        <taxon>Mamiellophyceae</taxon>
        <taxon>Mamiellales</taxon>
        <taxon>Bathycoccaceae</taxon>
        <taxon>Ostreococcus</taxon>
    </lineage>
</organism>
<evidence type="ECO:0000256" key="3">
    <source>
        <dbReference type="ARBA" id="ARBA00022679"/>
    </source>
</evidence>
<comment type="domain">
    <text evidence="8">The DHHC domain is required for palmitoyltransferase activity.</text>
</comment>
<keyword evidence="6 8" id="KW-0472">Membrane</keyword>
<keyword evidence="3 8" id="KW-0808">Transferase</keyword>
<evidence type="ECO:0000256" key="7">
    <source>
        <dbReference type="ARBA" id="ARBA00023315"/>
    </source>
</evidence>
<sequence length="306" mass="34754">MSIGEGGRRTRARNLLRRCFGKMNLPVVLVSVIYGYVYEITKSYGFSRASASGQSEVIFTLTSLIGFVMYACTVMRDPGRVPGDYSPAVEEGEALVEAKRKGGGARFCQKCERHKPPRTHHCRVCNRCVLRMDHHCVWVNNCVGHYNYKSFFLFLFYATVSLVQAMYQLGMYAQEEIFDSKLGVHRPDNQTTIIVVSCFVITTALTIALTALFLWHVRLVVNNKTTIEHYEGVRSRYNNIPSVVEHPYSLGLLANLREILGRNIVLWLLPGCKISGDGTRFANILEMSKQRWDRTVRKKEGELSVI</sequence>